<evidence type="ECO:0000313" key="6">
    <source>
        <dbReference type="Proteomes" id="UP000198847"/>
    </source>
</evidence>
<evidence type="ECO:0000259" key="4">
    <source>
        <dbReference type="PROSITE" id="PS51379"/>
    </source>
</evidence>
<dbReference type="RefSeq" id="WP_091744159.1">
    <property type="nucleotide sequence ID" value="NZ_FODY01000003.1"/>
</dbReference>
<dbReference type="SUPFAM" id="SSF53920">
    <property type="entry name" value="Fe-only hydrogenase"/>
    <property type="match status" value="1"/>
</dbReference>
<dbReference type="Gene3D" id="3.40.950.10">
    <property type="entry name" value="Fe-only Hydrogenase (Larger Subunit), Chain L, domain 3"/>
    <property type="match status" value="1"/>
</dbReference>
<sequence>MKQKKVSRRGFFKLLGTAGVVGVGATVSGCSNESAGGKGWMPSQYNVPANWPVQVKGRIPIDSNNVSIERDDAKCILCGQCLEVCRNVMSVYGYYELPVKKEIVCVNCGQCTLWCPTGAITERQDTAKVLTALDNPAVHVLVQTAPATRVSLGEEFGLPPGSIVQGKQVAALKALGFDAVLDTCFGADLTIMEEASELLERVKHPEHSLPQFTSCCPGWVKFVEYYYPDLMPHLSSCKSPQQMFGAVAKTYYAAKKQISPDHIVSVAVMPCTAKKFECQRPEMNAAGVEAKLPAVRDVDIVITTRELAQLLKKRGIDMNSLDSAEYDSILGETSGAGIIFGATGGVTEAAVRTAYHLSTAQDPPDSLLTWSPVRGLQGVKEATADIPGLGTVRVAVCHGLKNARELLAAVREKKAPWQFIEFMACPGGCIGGGGQPRTSLPPTDEVRKARIANLYKLDSALPAKRSSYQNQEIRQVYQEWLKEPLSEEAEALLHTRFVDRSDQLTAKR</sequence>
<evidence type="ECO:0000256" key="1">
    <source>
        <dbReference type="ARBA" id="ARBA00022723"/>
    </source>
</evidence>
<dbReference type="Gene3D" id="4.10.260.20">
    <property type="entry name" value="Iron hydrogenase, small subunit"/>
    <property type="match status" value="1"/>
</dbReference>
<dbReference type="InterPro" id="IPR036991">
    <property type="entry name" value="Fe_hydrogenase_ssu_sf"/>
</dbReference>
<dbReference type="InterPro" id="IPR017896">
    <property type="entry name" value="4Fe4S_Fe-S-bd"/>
</dbReference>
<dbReference type="Proteomes" id="UP000198847">
    <property type="component" value="Unassembled WGS sequence"/>
</dbReference>
<dbReference type="InterPro" id="IPR050340">
    <property type="entry name" value="Cytosolic_Fe-S_CAF"/>
</dbReference>
<dbReference type="STRING" id="112903.SAMN04490178_103190"/>
<dbReference type="PROSITE" id="PS51379">
    <property type="entry name" value="4FE4S_FER_2"/>
    <property type="match status" value="2"/>
</dbReference>
<dbReference type="GO" id="GO:0051536">
    <property type="term" value="F:iron-sulfur cluster binding"/>
    <property type="evidence" value="ECO:0007669"/>
    <property type="project" value="UniProtKB-KW"/>
</dbReference>
<dbReference type="EMBL" id="FODY01000003">
    <property type="protein sequence ID" value="SEO62330.1"/>
    <property type="molecule type" value="Genomic_DNA"/>
</dbReference>
<dbReference type="GO" id="GO:0005506">
    <property type="term" value="F:iron ion binding"/>
    <property type="evidence" value="ECO:0007669"/>
    <property type="project" value="InterPro"/>
</dbReference>
<keyword evidence="3" id="KW-0411">Iron-sulfur</keyword>
<dbReference type="SMART" id="SM00902">
    <property type="entry name" value="Fe_hyd_SSU"/>
    <property type="match status" value="1"/>
</dbReference>
<dbReference type="SUPFAM" id="SSF54862">
    <property type="entry name" value="4Fe-4S ferredoxins"/>
    <property type="match status" value="1"/>
</dbReference>
<dbReference type="NCBIfam" id="TIGR02512">
    <property type="entry name" value="FeFe_hydrog_A"/>
    <property type="match status" value="1"/>
</dbReference>
<dbReference type="InterPro" id="IPR017900">
    <property type="entry name" value="4Fe4S_Fe_S_CS"/>
</dbReference>
<protein>
    <submittedName>
        <fullName evidence="5">[FeFe] hydrogenase, group A</fullName>
    </submittedName>
</protein>
<dbReference type="Gene3D" id="3.30.70.20">
    <property type="match status" value="1"/>
</dbReference>
<evidence type="ECO:0000256" key="3">
    <source>
        <dbReference type="ARBA" id="ARBA00023014"/>
    </source>
</evidence>
<name>A0A1H8R7G9_9FIRM</name>
<evidence type="ECO:0000313" key="5">
    <source>
        <dbReference type="EMBL" id="SEO62330.1"/>
    </source>
</evidence>
<dbReference type="GO" id="GO:0008901">
    <property type="term" value="F:ferredoxin hydrogenase activity"/>
    <property type="evidence" value="ECO:0007669"/>
    <property type="project" value="InterPro"/>
</dbReference>
<accession>A0A1H8R7G9</accession>
<dbReference type="OrthoDB" id="9805142at2"/>
<dbReference type="InterPro" id="IPR004108">
    <property type="entry name" value="Fe_hydrogenase_lsu_C"/>
</dbReference>
<dbReference type="InterPro" id="IPR009016">
    <property type="entry name" value="Fe_hydrogenase"/>
</dbReference>
<keyword evidence="6" id="KW-1185">Reference proteome</keyword>
<dbReference type="InterPro" id="IPR003149">
    <property type="entry name" value="Fe_hydrogenase_ssu"/>
</dbReference>
<reference evidence="5 6" key="1">
    <citation type="submission" date="2016-10" db="EMBL/GenBank/DDBJ databases">
        <authorList>
            <person name="de Groot N.N."/>
        </authorList>
    </citation>
    <scope>NUCLEOTIDE SEQUENCE [LARGE SCALE GENOMIC DNA]</scope>
    <source>
        <strain evidence="5 6">DSM 13305</strain>
    </source>
</reference>
<dbReference type="Pfam" id="PF02256">
    <property type="entry name" value="Fe_hyd_SSU"/>
    <property type="match status" value="1"/>
</dbReference>
<dbReference type="Gene3D" id="3.40.50.1780">
    <property type="match status" value="1"/>
</dbReference>
<dbReference type="PROSITE" id="PS00198">
    <property type="entry name" value="4FE4S_FER_1"/>
    <property type="match status" value="1"/>
</dbReference>
<dbReference type="InterPro" id="IPR006311">
    <property type="entry name" value="TAT_signal"/>
</dbReference>
<keyword evidence="2" id="KW-0408">Iron</keyword>
<organism evidence="5 6">
    <name type="scientific">Propionispora vibrioides</name>
    <dbReference type="NCBI Taxonomy" id="112903"/>
    <lineage>
        <taxon>Bacteria</taxon>
        <taxon>Bacillati</taxon>
        <taxon>Bacillota</taxon>
        <taxon>Negativicutes</taxon>
        <taxon>Selenomonadales</taxon>
        <taxon>Sporomusaceae</taxon>
        <taxon>Propionispora</taxon>
    </lineage>
</organism>
<dbReference type="PANTHER" id="PTHR11615">
    <property type="entry name" value="NITRATE, FORMATE, IRON DEHYDROGENASE"/>
    <property type="match status" value="1"/>
</dbReference>
<feature type="domain" description="4Fe-4S ferredoxin-type" evidence="4">
    <location>
        <begin position="95"/>
        <end position="125"/>
    </location>
</feature>
<dbReference type="InterPro" id="IPR013352">
    <property type="entry name" value="Fe_hydrogenase_subset"/>
</dbReference>
<dbReference type="PROSITE" id="PS51318">
    <property type="entry name" value="TAT"/>
    <property type="match status" value="1"/>
</dbReference>
<dbReference type="PROSITE" id="PS51257">
    <property type="entry name" value="PROKAR_LIPOPROTEIN"/>
    <property type="match status" value="1"/>
</dbReference>
<evidence type="ECO:0000256" key="2">
    <source>
        <dbReference type="ARBA" id="ARBA00023004"/>
    </source>
</evidence>
<feature type="domain" description="4Fe-4S ferredoxin-type" evidence="4">
    <location>
        <begin position="66"/>
        <end position="94"/>
    </location>
</feature>
<dbReference type="AlphaFoldDB" id="A0A1H8R7G9"/>
<proteinExistence type="predicted"/>
<gene>
    <name evidence="5" type="ORF">SAMN04490178_103190</name>
</gene>
<dbReference type="Pfam" id="PF02906">
    <property type="entry name" value="Fe_hyd_lg_C"/>
    <property type="match status" value="1"/>
</dbReference>
<keyword evidence="1" id="KW-0479">Metal-binding</keyword>